<dbReference type="AlphaFoldDB" id="A0A1Y1ZE23"/>
<dbReference type="STRING" id="1231657.A0A1Y1ZE23"/>
<dbReference type="OrthoDB" id="674604at2759"/>
<name>A0A1Y1ZE23_9PLEO</name>
<proteinExistence type="predicted"/>
<gene>
    <name evidence="2" type="ORF">BCR34DRAFT_488741</name>
</gene>
<sequence>MRLLRIEELGSFGGTYSLDEYIGKNIPPYAVLSHTWGPDSDEVSFKDVRKGKGKSKAGYQKIHFCAKQAAADGLQHFWVDTCCIDKSSSAELTEAINSMFRWYQHSTKCYVYLADVSVKGLGANDLSRAMTWQTWRAAFQRSRWFTRGWTLQELLAPISVVFFSAEGEKLGDKHSLLQEIHDTSHVPPEALQGRPLHKFSTGERMLWAAKRETKREEDAAYSLLGIFDIQIPLIYGEGREKAFMRLQRELERESAFARSQSINGARLHNHFLPPSNDAWAVGTLLHHRHMERG</sequence>
<reference evidence="2 3" key="1">
    <citation type="submission" date="2016-07" db="EMBL/GenBank/DDBJ databases">
        <title>Pervasive Adenine N6-methylation of Active Genes in Fungi.</title>
        <authorList>
            <consortium name="DOE Joint Genome Institute"/>
            <person name="Mondo S.J."/>
            <person name="Dannebaum R.O."/>
            <person name="Kuo R.C."/>
            <person name="Labutti K."/>
            <person name="Haridas S."/>
            <person name="Kuo A."/>
            <person name="Salamov A."/>
            <person name="Ahrendt S.R."/>
            <person name="Lipzen A."/>
            <person name="Sullivan W."/>
            <person name="Andreopoulos W.B."/>
            <person name="Clum A."/>
            <person name="Lindquist E."/>
            <person name="Daum C."/>
            <person name="Ramamoorthy G.K."/>
            <person name="Gryganskyi A."/>
            <person name="Culley D."/>
            <person name="Magnuson J.K."/>
            <person name="James T.Y."/>
            <person name="O'Malley M.A."/>
            <person name="Stajich J.E."/>
            <person name="Spatafora J.W."/>
            <person name="Visel A."/>
            <person name="Grigoriev I.V."/>
        </authorList>
    </citation>
    <scope>NUCLEOTIDE SEQUENCE [LARGE SCALE GENOMIC DNA]</scope>
    <source>
        <strain evidence="2 3">CBS 115471</strain>
    </source>
</reference>
<dbReference type="PANTHER" id="PTHR10622:SF13">
    <property type="entry name" value="NACHT DOMAIN-CONTAINING PROTEIN"/>
    <property type="match status" value="1"/>
</dbReference>
<keyword evidence="3" id="KW-1185">Reference proteome</keyword>
<evidence type="ECO:0000259" key="1">
    <source>
        <dbReference type="Pfam" id="PF06985"/>
    </source>
</evidence>
<organism evidence="2 3">
    <name type="scientific">Clohesyomyces aquaticus</name>
    <dbReference type="NCBI Taxonomy" id="1231657"/>
    <lineage>
        <taxon>Eukaryota</taxon>
        <taxon>Fungi</taxon>
        <taxon>Dikarya</taxon>
        <taxon>Ascomycota</taxon>
        <taxon>Pezizomycotina</taxon>
        <taxon>Dothideomycetes</taxon>
        <taxon>Pleosporomycetidae</taxon>
        <taxon>Pleosporales</taxon>
        <taxon>Lindgomycetaceae</taxon>
        <taxon>Clohesyomyces</taxon>
    </lineage>
</organism>
<dbReference type="EMBL" id="MCFA01000101">
    <property type="protein sequence ID" value="ORY08491.1"/>
    <property type="molecule type" value="Genomic_DNA"/>
</dbReference>
<evidence type="ECO:0000313" key="2">
    <source>
        <dbReference type="EMBL" id="ORY08491.1"/>
    </source>
</evidence>
<comment type="caution">
    <text evidence="2">The sequence shown here is derived from an EMBL/GenBank/DDBJ whole genome shotgun (WGS) entry which is preliminary data.</text>
</comment>
<dbReference type="Pfam" id="PF06985">
    <property type="entry name" value="HET"/>
    <property type="match status" value="1"/>
</dbReference>
<dbReference type="Proteomes" id="UP000193144">
    <property type="component" value="Unassembled WGS sequence"/>
</dbReference>
<accession>A0A1Y1ZE23</accession>
<protein>
    <submittedName>
        <fullName evidence="2">Heterokaryon incompatibility</fullName>
    </submittedName>
</protein>
<dbReference type="PANTHER" id="PTHR10622">
    <property type="entry name" value="HET DOMAIN-CONTAINING PROTEIN"/>
    <property type="match status" value="1"/>
</dbReference>
<feature type="domain" description="Heterokaryon incompatibility" evidence="1">
    <location>
        <begin position="29"/>
        <end position="120"/>
    </location>
</feature>
<dbReference type="InterPro" id="IPR010730">
    <property type="entry name" value="HET"/>
</dbReference>
<evidence type="ECO:0000313" key="3">
    <source>
        <dbReference type="Proteomes" id="UP000193144"/>
    </source>
</evidence>